<sequence length="162" mass="17630">MKIKTCAKTGTVDLGRDRARGPMTEEYYLVTPAVRQPLRQEAYTVVVTRFGGKVSRVALRYQPHQDIPENGDVARAVVGFASGVPLDKGWELYGAQCDTYVKNGNRFFIVQPPVRMNLSGVSEAIISVSDTPAVSMDGEFKGSAPVQLHYAPGCPAPKKTTL</sequence>
<reference evidence="1" key="1">
    <citation type="submission" date="2024-03" db="EMBL/GenBank/DDBJ databases">
        <title>Deinococcus weizhi sp. nov., isolated from human skin.</title>
        <authorList>
            <person name="Wei Z."/>
            <person name="Tian F."/>
            <person name="Yang C."/>
            <person name="Xin L.T."/>
            <person name="Wen Z.J."/>
            <person name="Lan K.C."/>
            <person name="Yu L."/>
            <person name="Zhe W."/>
            <person name="Dan F.D."/>
            <person name="Jun W."/>
            <person name="Rui Z."/>
            <person name="Yong X.J."/>
            <person name="Ting Y."/>
            <person name="Wei X."/>
            <person name="Xu Z.G."/>
            <person name="Xin Z."/>
            <person name="Dong F.G."/>
            <person name="Ni X.M."/>
            <person name="Zheng M.G."/>
            <person name="Chun Y."/>
            <person name="Qian W.X."/>
        </authorList>
    </citation>
    <scope>NUCLEOTIDE SEQUENCE</scope>
    <source>
        <strain evidence="1">VB142</strain>
    </source>
</reference>
<protein>
    <submittedName>
        <fullName evidence="1">Uncharacterized protein</fullName>
    </submittedName>
</protein>
<evidence type="ECO:0000313" key="1">
    <source>
        <dbReference type="EMBL" id="WYF44110.1"/>
    </source>
</evidence>
<gene>
    <name evidence="1" type="ORF">WDJ50_11925</name>
</gene>
<accession>A0AAU6Q0N3</accession>
<dbReference type="RefSeq" id="WP_339095344.1">
    <property type="nucleotide sequence ID" value="NZ_CP149782.1"/>
</dbReference>
<organism evidence="1">
    <name type="scientific">Deinococcus sp. VB142</name>
    <dbReference type="NCBI Taxonomy" id="3112952"/>
    <lineage>
        <taxon>Bacteria</taxon>
        <taxon>Thermotogati</taxon>
        <taxon>Deinococcota</taxon>
        <taxon>Deinococci</taxon>
        <taxon>Deinococcales</taxon>
        <taxon>Deinococcaceae</taxon>
        <taxon>Deinococcus</taxon>
    </lineage>
</organism>
<proteinExistence type="predicted"/>
<name>A0AAU6Q0N3_9DEIO</name>
<dbReference type="EMBL" id="CP149782">
    <property type="protein sequence ID" value="WYF44110.1"/>
    <property type="molecule type" value="Genomic_DNA"/>
</dbReference>
<dbReference type="AlphaFoldDB" id="A0AAU6Q0N3"/>